<proteinExistence type="predicted"/>
<dbReference type="EMBL" id="MCGH01000002">
    <property type="protein sequence ID" value="ODM05593.1"/>
    <property type="molecule type" value="Genomic_DNA"/>
</dbReference>
<comment type="caution">
    <text evidence="4">The sequence shown here is derived from an EMBL/GenBank/DDBJ whole genome shotgun (WGS) entry which is preliminary data.</text>
</comment>
<evidence type="ECO:0000313" key="4">
    <source>
        <dbReference type="EMBL" id="ODM05593.1"/>
    </source>
</evidence>
<dbReference type="Pfam" id="PF00534">
    <property type="entry name" value="Glycos_transf_1"/>
    <property type="match status" value="1"/>
</dbReference>
<feature type="domain" description="Glycosyltransferase subfamily 4-like N-terminal" evidence="3">
    <location>
        <begin position="132"/>
        <end position="203"/>
    </location>
</feature>
<dbReference type="Proteomes" id="UP000094067">
    <property type="component" value="Unassembled WGS sequence"/>
</dbReference>
<accession>A0A1E3AA13</accession>
<evidence type="ECO:0000313" key="5">
    <source>
        <dbReference type="Proteomes" id="UP000094067"/>
    </source>
</evidence>
<dbReference type="GO" id="GO:0016757">
    <property type="term" value="F:glycosyltransferase activity"/>
    <property type="evidence" value="ECO:0007669"/>
    <property type="project" value="UniProtKB-KW"/>
</dbReference>
<keyword evidence="1 4" id="KW-0808">Transferase</keyword>
<reference evidence="4 5" key="1">
    <citation type="submission" date="2016-07" db="EMBL/GenBank/DDBJ databases">
        <title>Characterization of isolates of Eisenbergiella tayi derived from blood cultures, using whole genome sequencing.</title>
        <authorList>
            <person name="Burdz T."/>
            <person name="Wiebe D."/>
            <person name="Huynh C."/>
            <person name="Bernard K."/>
        </authorList>
    </citation>
    <scope>NUCLEOTIDE SEQUENCE [LARGE SCALE GENOMIC DNA]</scope>
    <source>
        <strain evidence="4 5">NML 110608</strain>
    </source>
</reference>
<dbReference type="InterPro" id="IPR028098">
    <property type="entry name" value="Glyco_trans_4-like_N"/>
</dbReference>
<sequence length="389" mass="43783">MAGLAVFYETERKIKKKGAIMRLVIDCFKLVKGKGKSIGIYNLAQSLVQHLTATNKSGEHCEEIIVLGNEYNRKDFDIPGIRFVLMKGNPLNKLTCIVWELFLVPGKARKYGADRILFPRGYRPLFYRGKDTVIIHDLIPFYYDKHFPGVLNRFENAYIMSRLKASMKHADRIITISEFSRKEIDAMCPGSGSRVNVIYNGLNKVEASEEKCALSPQGPYIYATATKLPHKNAAGVLKTYDAYFQQTDNPARLVVVGIPGTEEFEISEEAAAYVTCYKYIERTEDMHSLLAGARAFLFLSLIEGFGFPPLEAMQLGVPVVSSDRTALAEVVGDAGLLTDPDNYAQTVECLNRVLEDEELRAGLIQKGYANVKRFDWDSRIAAYWEELSR</sequence>
<dbReference type="SUPFAM" id="SSF53756">
    <property type="entry name" value="UDP-Glycosyltransferase/glycogen phosphorylase"/>
    <property type="match status" value="1"/>
</dbReference>
<dbReference type="EC" id="2.4.1.57" evidence="4"/>
<organism evidence="4 5">
    <name type="scientific">Eisenbergiella tayi</name>
    <dbReference type="NCBI Taxonomy" id="1432052"/>
    <lineage>
        <taxon>Bacteria</taxon>
        <taxon>Bacillati</taxon>
        <taxon>Bacillota</taxon>
        <taxon>Clostridia</taxon>
        <taxon>Lachnospirales</taxon>
        <taxon>Lachnospiraceae</taxon>
        <taxon>Eisenbergiella</taxon>
    </lineage>
</organism>
<keyword evidence="4" id="KW-0328">Glycosyltransferase</keyword>
<dbReference type="RefSeq" id="WP_069151804.1">
    <property type="nucleotide sequence ID" value="NZ_MCGH01000002.1"/>
</dbReference>
<dbReference type="PANTHER" id="PTHR46401:SF2">
    <property type="entry name" value="GLYCOSYLTRANSFERASE WBBK-RELATED"/>
    <property type="match status" value="1"/>
</dbReference>
<dbReference type="AlphaFoldDB" id="A0A1E3AA13"/>
<dbReference type="GO" id="GO:0009103">
    <property type="term" value="P:lipopolysaccharide biosynthetic process"/>
    <property type="evidence" value="ECO:0007669"/>
    <property type="project" value="TreeGrafter"/>
</dbReference>
<feature type="domain" description="Glycosyl transferase family 1" evidence="2">
    <location>
        <begin position="218"/>
        <end position="368"/>
    </location>
</feature>
<evidence type="ECO:0000259" key="2">
    <source>
        <dbReference type="Pfam" id="PF00534"/>
    </source>
</evidence>
<name>A0A1E3AA13_9FIRM</name>
<dbReference type="PATRIC" id="fig|1432052.4.peg.1664"/>
<dbReference type="PANTHER" id="PTHR46401">
    <property type="entry name" value="GLYCOSYLTRANSFERASE WBBK-RELATED"/>
    <property type="match status" value="1"/>
</dbReference>
<gene>
    <name evidence="4" type="primary">pimA</name>
    <name evidence="4" type="ORF">BEI61_01482</name>
</gene>
<evidence type="ECO:0000259" key="3">
    <source>
        <dbReference type="Pfam" id="PF13439"/>
    </source>
</evidence>
<dbReference type="Pfam" id="PF13439">
    <property type="entry name" value="Glyco_transf_4"/>
    <property type="match status" value="1"/>
</dbReference>
<dbReference type="CDD" id="cd03809">
    <property type="entry name" value="GT4_MtfB-like"/>
    <property type="match status" value="1"/>
</dbReference>
<protein>
    <submittedName>
        <fullName evidence="4">GDP-mannose-dependent alpha-(1-2)-phosphatidylinositol mannosyltransferase</fullName>
        <ecNumber evidence="4">2.4.1.57</ecNumber>
    </submittedName>
</protein>
<evidence type="ECO:0000256" key="1">
    <source>
        <dbReference type="ARBA" id="ARBA00022679"/>
    </source>
</evidence>
<dbReference type="Gene3D" id="3.40.50.2000">
    <property type="entry name" value="Glycogen Phosphorylase B"/>
    <property type="match status" value="2"/>
</dbReference>
<dbReference type="InterPro" id="IPR001296">
    <property type="entry name" value="Glyco_trans_1"/>
</dbReference>